<comment type="subcellular location">
    <subcellularLocation>
        <location evidence="1">Cell membrane</location>
        <topology evidence="1">Multi-pass membrane protein</topology>
    </subcellularLocation>
</comment>
<evidence type="ECO:0000259" key="11">
    <source>
        <dbReference type="Pfam" id="PF24878"/>
    </source>
</evidence>
<dbReference type="PANTHER" id="PTHR33908">
    <property type="entry name" value="MANNOSYLTRANSFERASE YKCB-RELATED"/>
    <property type="match status" value="1"/>
</dbReference>
<dbReference type="Proteomes" id="UP001631957">
    <property type="component" value="Unassembled WGS sequence"/>
</dbReference>
<feature type="domain" description="Putative mannosyltransferase YkcA/B-like C-terminal" evidence="11">
    <location>
        <begin position="590"/>
        <end position="683"/>
    </location>
</feature>
<evidence type="ECO:0000259" key="10">
    <source>
        <dbReference type="Pfam" id="PF13231"/>
    </source>
</evidence>
<gene>
    <name evidence="12" type="ORF">ACKI18_28605</name>
</gene>
<proteinExistence type="predicted"/>
<evidence type="ECO:0000256" key="8">
    <source>
        <dbReference type="SAM" id="MobiDB-lite"/>
    </source>
</evidence>
<feature type="compositionally biased region" description="Gly residues" evidence="8">
    <location>
        <begin position="532"/>
        <end position="541"/>
    </location>
</feature>
<dbReference type="PANTHER" id="PTHR33908:SF3">
    <property type="entry name" value="UNDECAPRENYL PHOSPHATE-ALPHA-4-AMINO-4-DEOXY-L-ARABINOSE ARABINOSYL TRANSFERASE"/>
    <property type="match status" value="1"/>
</dbReference>
<evidence type="ECO:0000256" key="6">
    <source>
        <dbReference type="ARBA" id="ARBA00022989"/>
    </source>
</evidence>
<organism evidence="12 13">
    <name type="scientific">Streptomyces niveiscabiei</name>
    <dbReference type="NCBI Taxonomy" id="164115"/>
    <lineage>
        <taxon>Bacteria</taxon>
        <taxon>Bacillati</taxon>
        <taxon>Actinomycetota</taxon>
        <taxon>Actinomycetes</taxon>
        <taxon>Kitasatosporales</taxon>
        <taxon>Streptomycetaceae</taxon>
        <taxon>Streptomyces</taxon>
    </lineage>
</organism>
<evidence type="ECO:0000256" key="2">
    <source>
        <dbReference type="ARBA" id="ARBA00022475"/>
    </source>
</evidence>
<keyword evidence="2" id="KW-1003">Cell membrane</keyword>
<dbReference type="EMBL" id="JBJVNI010000016">
    <property type="protein sequence ID" value="MFM9612661.1"/>
    <property type="molecule type" value="Genomic_DNA"/>
</dbReference>
<reference evidence="12 13" key="1">
    <citation type="submission" date="2024-12" db="EMBL/GenBank/DDBJ databases">
        <title>Forecasting of Potato common scab and diversities of Pathogenic streptomyces spp. in china.</title>
        <authorList>
            <person name="Handique U."/>
            <person name="Wu J."/>
        </authorList>
    </citation>
    <scope>NUCLEOTIDE SEQUENCE [LARGE SCALE GENOMIC DNA]</scope>
    <source>
        <strain evidence="12 13">ZRIMU1530</strain>
    </source>
</reference>
<protein>
    <submittedName>
        <fullName evidence="12">ArnT family glycosyltransferase</fullName>
        <ecNumber evidence="12">2.4.-.-</ecNumber>
    </submittedName>
</protein>
<feature type="transmembrane region" description="Helical" evidence="9">
    <location>
        <begin position="404"/>
        <end position="424"/>
    </location>
</feature>
<keyword evidence="3 12" id="KW-0328">Glycosyltransferase</keyword>
<dbReference type="RefSeq" id="WP_409122623.1">
    <property type="nucleotide sequence ID" value="NZ_JBJVNI010000016.1"/>
</dbReference>
<feature type="transmembrane region" description="Helical" evidence="9">
    <location>
        <begin position="114"/>
        <end position="135"/>
    </location>
</feature>
<dbReference type="InterPro" id="IPR050297">
    <property type="entry name" value="LipidA_mod_glycosyltrf_83"/>
</dbReference>
<comment type="caution">
    <text evidence="12">The sequence shown here is derived from an EMBL/GenBank/DDBJ whole genome shotgun (WGS) entry which is preliminary data.</text>
</comment>
<feature type="transmembrane region" description="Helical" evidence="9">
    <location>
        <begin position="459"/>
        <end position="478"/>
    </location>
</feature>
<accession>A0ABW9HYG4</accession>
<sequence length="703" mass="72289">MTILQEPTWVAPAAEPVKSSRIRGLWRGRPDDAAWVRPAFLGLLAATFLLYLYNLDSSGYANSFYSAAVQAGSESWKAFFFGSLDAANAITVDKPPAALWPMALSVRIFGLSSWAILLPEVLMGVGTVAVVYAAVRRRFSPGAGLIAGATMASTPVAALMFRFNNPDAMLALLMAVACYLVVRALEDGRTKWLLWAGAAIGFAFLAKTLQAFLILPALAAVYGVCAPVPVRKRLGQLAAATGALVVSGGWWVAIVELWPASSRPYIGGSQNNSFLELTFGYNGLGRLNGEETGSVGGGGGTGQWGETGWDRMFNSEIGGQISWLLPAALILLVGGLVATRRLKRASVTRSSFLVWGGSLLMTAIVFSYMAGIFHQYYTVALAPYIAAVVGMGAGLLWEKRAEIWASLTLAAAVVSAAAWGYVLLNRTPDYLPWLKWLVLVGGLTGALGLIFAGRISRQLALAAASVSLVAALGGPTAYTISTLQEGHTGSIVTAGPAGASMMGGRGGFGGGGGGMRGGMGGGMPGQNQQGNGTNGFPGGGAFQNRGGQAPQGQGFPGGGSTTAEGGMRGGMGGGAGGLLNGASVTSEAKKLLTTDSDQYTWVAAAIGAQNAASYQLATGDPVMAIGGFNGTDPSPTLAQFKKYVEEGKIHYFISSGSGGGGGGMMGGSSTGTSSQITSWVEANFTKVTVGSATFYDLTQKASS</sequence>
<keyword evidence="13" id="KW-1185">Reference proteome</keyword>
<feature type="region of interest" description="Disordered" evidence="8">
    <location>
        <begin position="531"/>
        <end position="569"/>
    </location>
</feature>
<dbReference type="Pfam" id="PF24878">
    <property type="entry name" value="YkcB_C"/>
    <property type="match status" value="1"/>
</dbReference>
<dbReference type="InterPro" id="IPR056785">
    <property type="entry name" value="YkcA/B-like_C"/>
</dbReference>
<feature type="domain" description="Glycosyltransferase RgtA/B/C/D-like" evidence="10">
    <location>
        <begin position="93"/>
        <end position="247"/>
    </location>
</feature>
<feature type="compositionally biased region" description="Gly residues" evidence="8">
    <location>
        <begin position="554"/>
        <end position="569"/>
    </location>
</feature>
<keyword evidence="6 9" id="KW-1133">Transmembrane helix</keyword>
<evidence type="ECO:0000313" key="12">
    <source>
        <dbReference type="EMBL" id="MFM9612661.1"/>
    </source>
</evidence>
<evidence type="ECO:0000256" key="7">
    <source>
        <dbReference type="ARBA" id="ARBA00023136"/>
    </source>
</evidence>
<dbReference type="EC" id="2.4.-.-" evidence="12"/>
<evidence type="ECO:0000256" key="4">
    <source>
        <dbReference type="ARBA" id="ARBA00022679"/>
    </source>
</evidence>
<feature type="transmembrane region" description="Helical" evidence="9">
    <location>
        <begin position="35"/>
        <end position="53"/>
    </location>
</feature>
<feature type="transmembrane region" description="Helical" evidence="9">
    <location>
        <begin position="192"/>
        <end position="225"/>
    </location>
</feature>
<evidence type="ECO:0000256" key="1">
    <source>
        <dbReference type="ARBA" id="ARBA00004651"/>
    </source>
</evidence>
<keyword evidence="5 9" id="KW-0812">Transmembrane</keyword>
<feature type="transmembrane region" description="Helical" evidence="9">
    <location>
        <begin position="351"/>
        <end position="370"/>
    </location>
</feature>
<feature type="transmembrane region" description="Helical" evidence="9">
    <location>
        <begin position="321"/>
        <end position="339"/>
    </location>
</feature>
<dbReference type="GO" id="GO:0016757">
    <property type="term" value="F:glycosyltransferase activity"/>
    <property type="evidence" value="ECO:0007669"/>
    <property type="project" value="UniProtKB-KW"/>
</dbReference>
<evidence type="ECO:0000256" key="3">
    <source>
        <dbReference type="ARBA" id="ARBA00022676"/>
    </source>
</evidence>
<keyword evidence="7 9" id="KW-0472">Membrane</keyword>
<keyword evidence="4 12" id="KW-0808">Transferase</keyword>
<evidence type="ECO:0000313" key="13">
    <source>
        <dbReference type="Proteomes" id="UP001631957"/>
    </source>
</evidence>
<evidence type="ECO:0000256" key="9">
    <source>
        <dbReference type="SAM" id="Phobius"/>
    </source>
</evidence>
<name>A0ABW9HYG4_9ACTN</name>
<dbReference type="Pfam" id="PF13231">
    <property type="entry name" value="PMT_2"/>
    <property type="match status" value="1"/>
</dbReference>
<feature type="transmembrane region" description="Helical" evidence="9">
    <location>
        <begin position="376"/>
        <end position="397"/>
    </location>
</feature>
<feature type="transmembrane region" description="Helical" evidence="9">
    <location>
        <begin position="430"/>
        <end position="452"/>
    </location>
</feature>
<evidence type="ECO:0000256" key="5">
    <source>
        <dbReference type="ARBA" id="ARBA00022692"/>
    </source>
</evidence>
<dbReference type="InterPro" id="IPR038731">
    <property type="entry name" value="RgtA/B/C-like"/>
</dbReference>
<feature type="transmembrane region" description="Helical" evidence="9">
    <location>
        <begin position="168"/>
        <end position="186"/>
    </location>
</feature>
<feature type="transmembrane region" description="Helical" evidence="9">
    <location>
        <begin position="141"/>
        <end position="161"/>
    </location>
</feature>